<dbReference type="CDD" id="cd12148">
    <property type="entry name" value="fungal_TF_MHR"/>
    <property type="match status" value="1"/>
</dbReference>
<dbReference type="GO" id="GO:0008270">
    <property type="term" value="F:zinc ion binding"/>
    <property type="evidence" value="ECO:0007669"/>
    <property type="project" value="InterPro"/>
</dbReference>
<dbReference type="AlphaFoldDB" id="A0A9W6TB32"/>
<dbReference type="PROSITE" id="PS50048">
    <property type="entry name" value="ZN2_CY6_FUNGAL_2"/>
    <property type="match status" value="1"/>
</dbReference>
<dbReference type="Gene3D" id="4.10.240.10">
    <property type="entry name" value="Zn(2)-C6 fungal-type DNA-binding domain"/>
    <property type="match status" value="1"/>
</dbReference>
<sequence>MPRKIKLVSDNNRKRAVYSCDRCKQRKRACRRFKDGVQQFDNSTPCQQCAKSGANCITSIPRKKRATVASTKFHLDCLTKLVGAMFPESDPNSLEDIKGMAKELHVSLPKPNHGEDVDGAETVIKGFESTDDDGSNNNSDSAKHTHSTPRDTTSAFNALVEIGEKDPISAKQTQLQLQSDGKEDFTAPCSTASDLYLLKCILINMIPEKEATEYTDIFFQKVHPSYFVFNEIRFRERQHKFFNSVLPNFGVTGQAQDFTTEEICSMYLVWILGRNSLFAGVPNEAFAGSDFVPESVMDHYLNLVKICLSGYVFSSTVHSVRLLYLAGLYHETKKNRKVSWLLFSNCTLKSVSLGFHQNSVVRQLDPEVQEEIKVVWWSSFRLQINNCAMLGKLPNFSLHEVDLGLPKLDFVEDELFKEVYFKSVILMKQMYEILRNREYLLSHKNPWSAENIEYVLKIHRALVKLQGSLSPHIKQYNLEPPRRYQIKFHLQLYYVIISLSLPYMVEYRSCLAKKRAHTGTYQLLGTFCHTIKSAMELTQVVLFSVDCHMLNGLLYFDLYYAYSALLVLLLAFTLTNGKSTIREASNYSPLLQELETNHGISFTMILSAISKIKDINSKYSTGFKMGVIKEASERINVLLRLFKLNHSESPPPQVLPASPSNIFDTPTSNTSQLSAIPEMPSTSGLTLLDNGSSSNLASDEHIISRPFMVGNNNNNNNNNNYTTNAPVTGEAPGGIGLGQQVNNTGGATNNNTDYNLADFEIAFDGAENIYDLLNCF</sequence>
<dbReference type="InterPro" id="IPR007219">
    <property type="entry name" value="XnlR_reg_dom"/>
</dbReference>
<accession>A0A9W6TB32</accession>
<keyword evidence="1" id="KW-0479">Metal-binding</keyword>
<evidence type="ECO:0000256" key="3">
    <source>
        <dbReference type="SAM" id="MobiDB-lite"/>
    </source>
</evidence>
<evidence type="ECO:0000256" key="1">
    <source>
        <dbReference type="ARBA" id="ARBA00022723"/>
    </source>
</evidence>
<evidence type="ECO:0000313" key="6">
    <source>
        <dbReference type="EMBL" id="GME85768.1"/>
    </source>
</evidence>
<dbReference type="Proteomes" id="UP001165063">
    <property type="component" value="Unassembled WGS sequence"/>
</dbReference>
<proteinExistence type="predicted"/>
<comment type="caution">
    <text evidence="6">The sequence shown here is derived from an EMBL/GenBank/DDBJ whole genome shotgun (WGS) entry which is preliminary data.</text>
</comment>
<dbReference type="EMBL" id="BSXU01018850">
    <property type="protein sequence ID" value="GME85768.1"/>
    <property type="molecule type" value="Genomic_DNA"/>
</dbReference>
<feature type="domain" description="Zn(2)-C6 fungal-type" evidence="5">
    <location>
        <begin position="19"/>
        <end position="58"/>
    </location>
</feature>
<dbReference type="PANTHER" id="PTHR46910:SF23">
    <property type="entry name" value="THIAMINE REPRESSIBLE GENES REGULATORY PROTEIN THI1"/>
    <property type="match status" value="1"/>
</dbReference>
<keyword evidence="7" id="KW-1185">Reference proteome</keyword>
<evidence type="ECO:0000256" key="2">
    <source>
        <dbReference type="ARBA" id="ARBA00023242"/>
    </source>
</evidence>
<dbReference type="SUPFAM" id="SSF57701">
    <property type="entry name" value="Zn2/Cys6 DNA-binding domain"/>
    <property type="match status" value="1"/>
</dbReference>
<dbReference type="GO" id="GO:0000981">
    <property type="term" value="F:DNA-binding transcription factor activity, RNA polymerase II-specific"/>
    <property type="evidence" value="ECO:0007669"/>
    <property type="project" value="InterPro"/>
</dbReference>
<gene>
    <name evidence="6" type="ORF">Amon01_001020200</name>
</gene>
<dbReference type="Pfam" id="PF04082">
    <property type="entry name" value="Fungal_trans"/>
    <property type="match status" value="1"/>
</dbReference>
<feature type="transmembrane region" description="Helical" evidence="4">
    <location>
        <begin position="559"/>
        <end position="577"/>
    </location>
</feature>
<keyword evidence="2" id="KW-0539">Nucleus</keyword>
<evidence type="ECO:0000256" key="4">
    <source>
        <dbReference type="SAM" id="Phobius"/>
    </source>
</evidence>
<keyword evidence="4" id="KW-0472">Membrane</keyword>
<dbReference type="CDD" id="cd00067">
    <property type="entry name" value="GAL4"/>
    <property type="match status" value="1"/>
</dbReference>
<keyword evidence="4" id="KW-1133">Transmembrane helix</keyword>
<dbReference type="OrthoDB" id="3364175at2759"/>
<dbReference type="InterPro" id="IPR001138">
    <property type="entry name" value="Zn2Cys6_DnaBD"/>
</dbReference>
<evidence type="ECO:0000313" key="7">
    <source>
        <dbReference type="Proteomes" id="UP001165063"/>
    </source>
</evidence>
<reference evidence="6" key="1">
    <citation type="submission" date="2023-04" db="EMBL/GenBank/DDBJ databases">
        <title>Ambrosiozyma monospora NBRC 1965.</title>
        <authorList>
            <person name="Ichikawa N."/>
            <person name="Sato H."/>
            <person name="Tonouchi N."/>
        </authorList>
    </citation>
    <scope>NUCLEOTIDE SEQUENCE</scope>
    <source>
        <strain evidence="6">NBRC 1965</strain>
    </source>
</reference>
<dbReference type="SMART" id="SM00066">
    <property type="entry name" value="GAL4"/>
    <property type="match status" value="1"/>
</dbReference>
<name>A0A9W6TB32_AMBMO</name>
<protein>
    <submittedName>
        <fullName evidence="6">Unnamed protein product</fullName>
    </submittedName>
</protein>
<dbReference type="GO" id="GO:0006351">
    <property type="term" value="P:DNA-templated transcription"/>
    <property type="evidence" value="ECO:0007669"/>
    <property type="project" value="InterPro"/>
</dbReference>
<evidence type="ECO:0000259" key="5">
    <source>
        <dbReference type="PROSITE" id="PS50048"/>
    </source>
</evidence>
<feature type="region of interest" description="Disordered" evidence="3">
    <location>
        <begin position="126"/>
        <end position="151"/>
    </location>
</feature>
<keyword evidence="4" id="KW-0812">Transmembrane</keyword>
<dbReference type="GO" id="GO:0003677">
    <property type="term" value="F:DNA binding"/>
    <property type="evidence" value="ECO:0007669"/>
    <property type="project" value="InterPro"/>
</dbReference>
<dbReference type="InterPro" id="IPR050987">
    <property type="entry name" value="AtrR-like"/>
</dbReference>
<dbReference type="PANTHER" id="PTHR46910">
    <property type="entry name" value="TRANSCRIPTION FACTOR PDR1"/>
    <property type="match status" value="1"/>
</dbReference>
<organism evidence="6 7">
    <name type="scientific">Ambrosiozyma monospora</name>
    <name type="common">Yeast</name>
    <name type="synonym">Endomycopsis monosporus</name>
    <dbReference type="NCBI Taxonomy" id="43982"/>
    <lineage>
        <taxon>Eukaryota</taxon>
        <taxon>Fungi</taxon>
        <taxon>Dikarya</taxon>
        <taxon>Ascomycota</taxon>
        <taxon>Saccharomycotina</taxon>
        <taxon>Pichiomycetes</taxon>
        <taxon>Pichiales</taxon>
        <taxon>Pichiaceae</taxon>
        <taxon>Ambrosiozyma</taxon>
    </lineage>
</organism>
<dbReference type="InterPro" id="IPR036864">
    <property type="entry name" value="Zn2-C6_fun-type_DNA-bd_sf"/>
</dbReference>